<dbReference type="Gene3D" id="3.40.630.30">
    <property type="match status" value="1"/>
</dbReference>
<organism evidence="1 2">
    <name type="scientific">Lepidopterella palustris CBS 459.81</name>
    <dbReference type="NCBI Taxonomy" id="1314670"/>
    <lineage>
        <taxon>Eukaryota</taxon>
        <taxon>Fungi</taxon>
        <taxon>Dikarya</taxon>
        <taxon>Ascomycota</taxon>
        <taxon>Pezizomycotina</taxon>
        <taxon>Dothideomycetes</taxon>
        <taxon>Pleosporomycetidae</taxon>
        <taxon>Mytilinidiales</taxon>
        <taxon>Argynnaceae</taxon>
        <taxon>Lepidopterella</taxon>
    </lineage>
</organism>
<reference evidence="1 2" key="1">
    <citation type="journal article" date="2016" name="Nat. Commun.">
        <title>Ectomycorrhizal ecology is imprinted in the genome of the dominant symbiotic fungus Cenococcum geophilum.</title>
        <authorList>
            <consortium name="DOE Joint Genome Institute"/>
            <person name="Peter M."/>
            <person name="Kohler A."/>
            <person name="Ohm R.A."/>
            <person name="Kuo A."/>
            <person name="Krutzmann J."/>
            <person name="Morin E."/>
            <person name="Arend M."/>
            <person name="Barry K.W."/>
            <person name="Binder M."/>
            <person name="Choi C."/>
            <person name="Clum A."/>
            <person name="Copeland A."/>
            <person name="Grisel N."/>
            <person name="Haridas S."/>
            <person name="Kipfer T."/>
            <person name="LaButti K."/>
            <person name="Lindquist E."/>
            <person name="Lipzen A."/>
            <person name="Maire R."/>
            <person name="Meier B."/>
            <person name="Mihaltcheva S."/>
            <person name="Molinier V."/>
            <person name="Murat C."/>
            <person name="Poggeler S."/>
            <person name="Quandt C.A."/>
            <person name="Sperisen C."/>
            <person name="Tritt A."/>
            <person name="Tisserant E."/>
            <person name="Crous P.W."/>
            <person name="Henrissat B."/>
            <person name="Nehls U."/>
            <person name="Egli S."/>
            <person name="Spatafora J.W."/>
            <person name="Grigoriev I.V."/>
            <person name="Martin F.M."/>
        </authorList>
    </citation>
    <scope>NUCLEOTIDE SEQUENCE [LARGE SCALE GENOMIC DNA]</scope>
    <source>
        <strain evidence="1 2">CBS 459.81</strain>
    </source>
</reference>
<dbReference type="AlphaFoldDB" id="A0A8E2JAX6"/>
<accession>A0A8E2JAX6</accession>
<proteinExistence type="predicted"/>
<dbReference type="InterPro" id="IPR016181">
    <property type="entry name" value="Acyl_CoA_acyltransferase"/>
</dbReference>
<dbReference type="SUPFAM" id="SSF55729">
    <property type="entry name" value="Acyl-CoA N-acyltransferases (Nat)"/>
    <property type="match status" value="1"/>
</dbReference>
<dbReference type="PANTHER" id="PTHR42791">
    <property type="entry name" value="GNAT FAMILY ACETYLTRANSFERASE"/>
    <property type="match status" value="1"/>
</dbReference>
<name>A0A8E2JAX6_9PEZI</name>
<evidence type="ECO:0000313" key="2">
    <source>
        <dbReference type="Proteomes" id="UP000250266"/>
    </source>
</evidence>
<dbReference type="PANTHER" id="PTHR42791:SF1">
    <property type="entry name" value="N-ACETYLTRANSFERASE DOMAIN-CONTAINING PROTEIN"/>
    <property type="match status" value="1"/>
</dbReference>
<evidence type="ECO:0000313" key="1">
    <source>
        <dbReference type="EMBL" id="OCK75890.1"/>
    </source>
</evidence>
<keyword evidence="2" id="KW-1185">Reference proteome</keyword>
<gene>
    <name evidence="1" type="ORF">K432DRAFT_307573</name>
</gene>
<dbReference type="EMBL" id="KV745264">
    <property type="protein sequence ID" value="OCK75890.1"/>
    <property type="molecule type" value="Genomic_DNA"/>
</dbReference>
<evidence type="ECO:0008006" key="3">
    <source>
        <dbReference type="Google" id="ProtNLM"/>
    </source>
</evidence>
<dbReference type="OrthoDB" id="3931090at2759"/>
<dbReference type="InterPro" id="IPR052523">
    <property type="entry name" value="Trichothecene_AcTrans"/>
</dbReference>
<dbReference type="CDD" id="cd04301">
    <property type="entry name" value="NAT_SF"/>
    <property type="match status" value="1"/>
</dbReference>
<protein>
    <recommendedName>
        <fullName evidence="3">N-acetyltransferase domain-containing protein</fullName>
    </recommendedName>
</protein>
<sequence length="251" mass="28023">MESVGVLAELEDRAGRQHVVRLATLEELRRLAFVLMTAFSFSPVNQFQRPKYQTFPGDTFYDYYLQLVDAFLDPTTRIYVSEDSYAPDEEKPVPKAFPKKHFCPGTGHKVIAGVAICRGLGRRKIGKKEQGLCPTARKWYVCSQARDKDSEAVISYVEQTKSAKEKFKGCDMSIATFVVHPSYWGRGHGTALAVVCTSAADNRKVKACVSATTMSKGILTRFGFKFEDLEVMCERPFPISLGVRLPSNTNG</sequence>
<dbReference type="Proteomes" id="UP000250266">
    <property type="component" value="Unassembled WGS sequence"/>
</dbReference>